<comment type="caution">
    <text evidence="1">The sequence shown here is derived from an EMBL/GenBank/DDBJ whole genome shotgun (WGS) entry which is preliminary data.</text>
</comment>
<dbReference type="Proteomes" id="UP001198402">
    <property type="component" value="Unassembled WGS sequence"/>
</dbReference>
<accession>A0ABS7XVU7</accession>
<gene>
    <name evidence="1" type="ORF">LBV24_00935</name>
</gene>
<dbReference type="InterPro" id="IPR058060">
    <property type="entry name" value="HYC_CC_PP"/>
</dbReference>
<dbReference type="NCBIfam" id="NF047658">
    <property type="entry name" value="HYC_CC_PP"/>
    <property type="match status" value="1"/>
</dbReference>
<sequence>MKATVLHKTFSLFLAFLVLFSTLSFTVEKHYCGNHLVDTAIFSEAKKCGGIDAEDISYVKKPCCKDIVDIIEGQDELSVKDFQSIEKDTCTTLVSYVLSYTFLFETVAKPIIPHKYYKPPKIIKDIHVLDETYLI</sequence>
<evidence type="ECO:0000313" key="1">
    <source>
        <dbReference type="EMBL" id="MCA0151759.1"/>
    </source>
</evidence>
<keyword evidence="2" id="KW-1185">Reference proteome</keyword>
<name>A0ABS7XVU7_9FLAO</name>
<dbReference type="InterPro" id="IPR058512">
    <property type="entry name" value="DUF8199"/>
</dbReference>
<organism evidence="1 2">
    <name type="scientific">Winogradskyella vincentii</name>
    <dbReference type="NCBI Taxonomy" id="2877122"/>
    <lineage>
        <taxon>Bacteria</taxon>
        <taxon>Pseudomonadati</taxon>
        <taxon>Bacteroidota</taxon>
        <taxon>Flavobacteriia</taxon>
        <taxon>Flavobacteriales</taxon>
        <taxon>Flavobacteriaceae</taxon>
        <taxon>Winogradskyella</taxon>
    </lineage>
</organism>
<dbReference type="EMBL" id="JAIUJS010000001">
    <property type="protein sequence ID" value="MCA0151759.1"/>
    <property type="molecule type" value="Genomic_DNA"/>
</dbReference>
<dbReference type="RefSeq" id="WP_224476731.1">
    <property type="nucleotide sequence ID" value="NZ_JAIUJS010000001.1"/>
</dbReference>
<evidence type="ECO:0000313" key="2">
    <source>
        <dbReference type="Proteomes" id="UP001198402"/>
    </source>
</evidence>
<dbReference type="Pfam" id="PF26622">
    <property type="entry name" value="DUF8199"/>
    <property type="match status" value="1"/>
</dbReference>
<reference evidence="2" key="1">
    <citation type="submission" date="2023-07" db="EMBL/GenBank/DDBJ databases">
        <authorList>
            <person name="Yue Y."/>
        </authorList>
    </citation>
    <scope>NUCLEOTIDE SEQUENCE [LARGE SCALE GENOMIC DNA]</scope>
    <source>
        <strain evidence="2">2Y89</strain>
    </source>
</reference>
<proteinExistence type="predicted"/>
<protein>
    <submittedName>
        <fullName evidence="1">Uncharacterized protein</fullName>
    </submittedName>
</protein>